<evidence type="ECO:0000313" key="2">
    <source>
        <dbReference type="EMBL" id="MBA0613812.1"/>
    </source>
</evidence>
<comment type="caution">
    <text evidence="2">The sequence shown here is derived from an EMBL/GenBank/DDBJ whole genome shotgun (WGS) entry which is preliminary data.</text>
</comment>
<feature type="transmembrane region" description="Helical" evidence="1">
    <location>
        <begin position="6"/>
        <end position="25"/>
    </location>
</feature>
<protein>
    <submittedName>
        <fullName evidence="2">Uncharacterized protein</fullName>
    </submittedName>
</protein>
<gene>
    <name evidence="2" type="ORF">Godav_014176</name>
</gene>
<sequence length="41" mass="4593">MDCNQDHNAIVGVMASVLAFGALWIKKLKTRKEITSHPRVN</sequence>
<organism evidence="2 3">
    <name type="scientific">Gossypium davidsonii</name>
    <name type="common">Davidson's cotton</name>
    <name type="synonym">Gossypium klotzschianum subsp. davidsonii</name>
    <dbReference type="NCBI Taxonomy" id="34287"/>
    <lineage>
        <taxon>Eukaryota</taxon>
        <taxon>Viridiplantae</taxon>
        <taxon>Streptophyta</taxon>
        <taxon>Embryophyta</taxon>
        <taxon>Tracheophyta</taxon>
        <taxon>Spermatophyta</taxon>
        <taxon>Magnoliopsida</taxon>
        <taxon>eudicotyledons</taxon>
        <taxon>Gunneridae</taxon>
        <taxon>Pentapetalae</taxon>
        <taxon>rosids</taxon>
        <taxon>malvids</taxon>
        <taxon>Malvales</taxon>
        <taxon>Malvaceae</taxon>
        <taxon>Malvoideae</taxon>
        <taxon>Gossypium</taxon>
    </lineage>
</organism>
<keyword evidence="1" id="KW-0472">Membrane</keyword>
<dbReference type="EMBL" id="JABFAC010000005">
    <property type="protein sequence ID" value="MBA0613812.1"/>
    <property type="molecule type" value="Genomic_DNA"/>
</dbReference>
<name>A0A7J8RKE5_GOSDV</name>
<evidence type="ECO:0000256" key="1">
    <source>
        <dbReference type="SAM" id="Phobius"/>
    </source>
</evidence>
<proteinExistence type="predicted"/>
<keyword evidence="3" id="KW-1185">Reference proteome</keyword>
<reference evidence="2 3" key="1">
    <citation type="journal article" date="2019" name="Genome Biol. Evol.">
        <title>Insights into the evolution of the New World diploid cottons (Gossypium, subgenus Houzingenia) based on genome sequencing.</title>
        <authorList>
            <person name="Grover C.E."/>
            <person name="Arick M.A. 2nd"/>
            <person name="Thrash A."/>
            <person name="Conover J.L."/>
            <person name="Sanders W.S."/>
            <person name="Peterson D.G."/>
            <person name="Frelichowski J.E."/>
            <person name="Scheffler J.A."/>
            <person name="Scheffler B.E."/>
            <person name="Wendel J.F."/>
        </authorList>
    </citation>
    <scope>NUCLEOTIDE SEQUENCE [LARGE SCALE GENOMIC DNA]</scope>
    <source>
        <strain evidence="2">27</strain>
        <tissue evidence="2">Leaf</tissue>
    </source>
</reference>
<accession>A0A7J8RKE5</accession>
<evidence type="ECO:0000313" key="3">
    <source>
        <dbReference type="Proteomes" id="UP000593561"/>
    </source>
</evidence>
<keyword evidence="1" id="KW-0812">Transmembrane</keyword>
<keyword evidence="1" id="KW-1133">Transmembrane helix</keyword>
<dbReference type="AlphaFoldDB" id="A0A7J8RKE5"/>
<dbReference type="Proteomes" id="UP000593561">
    <property type="component" value="Unassembled WGS sequence"/>
</dbReference>